<dbReference type="AlphaFoldDB" id="A0A8S3XK50"/>
<dbReference type="SMART" id="SM00868">
    <property type="entry name" value="zf-AD"/>
    <property type="match status" value="1"/>
</dbReference>
<proteinExistence type="predicted"/>
<evidence type="ECO:0000256" key="1">
    <source>
        <dbReference type="PROSITE-ProRule" id="PRU01263"/>
    </source>
</evidence>
<feature type="binding site" evidence="1">
    <location>
        <position position="65"/>
    </location>
    <ligand>
        <name>Zn(2+)</name>
        <dbReference type="ChEBI" id="CHEBI:29105"/>
    </ligand>
</feature>
<name>A0A8S3XK50_PARAO</name>
<keyword evidence="1" id="KW-0479">Metal-binding</keyword>
<keyword evidence="1" id="KW-0862">Zinc</keyword>
<sequence length="181" mass="20766">MEVNIVGTNEDIKKECETVTTICRCCLSKDRLGTNVMLYRPLFFELAGVTVSESDGLPQLLCWECLALLKKTVRFKQKLQKAHNLLYEYLIRCAPFSIDAQDPELTKYKNPYLCSTATLVFDTSGRSRTGFHKVLEHEKQKQSPEVNNVSLVLPIENTEENVKEEAGFSDYEDNITLEEYR</sequence>
<accession>A0A8S3XK50</accession>
<dbReference type="InterPro" id="IPR012934">
    <property type="entry name" value="Znf_AD"/>
</dbReference>
<dbReference type="GO" id="GO:0005634">
    <property type="term" value="C:nucleus"/>
    <property type="evidence" value="ECO:0007669"/>
    <property type="project" value="InterPro"/>
</dbReference>
<dbReference type="EMBL" id="CAJQZP010001166">
    <property type="protein sequence ID" value="CAG5024757.1"/>
    <property type="molecule type" value="Genomic_DNA"/>
</dbReference>
<gene>
    <name evidence="3" type="ORF">PAPOLLO_LOCUS18200</name>
</gene>
<comment type="caution">
    <text evidence="3">The sequence shown here is derived from an EMBL/GenBank/DDBJ whole genome shotgun (WGS) entry which is preliminary data.</text>
</comment>
<dbReference type="Proteomes" id="UP000691718">
    <property type="component" value="Unassembled WGS sequence"/>
</dbReference>
<dbReference type="GO" id="GO:0008270">
    <property type="term" value="F:zinc ion binding"/>
    <property type="evidence" value="ECO:0007669"/>
    <property type="project" value="UniProtKB-UniRule"/>
</dbReference>
<reference evidence="3" key="1">
    <citation type="submission" date="2021-04" db="EMBL/GenBank/DDBJ databases">
        <authorList>
            <person name="Tunstrom K."/>
        </authorList>
    </citation>
    <scope>NUCLEOTIDE SEQUENCE</scope>
</reference>
<feature type="binding site" evidence="1">
    <location>
        <position position="26"/>
    </location>
    <ligand>
        <name>Zn(2+)</name>
        <dbReference type="ChEBI" id="CHEBI:29105"/>
    </ligand>
</feature>
<dbReference type="PROSITE" id="PS51915">
    <property type="entry name" value="ZAD"/>
    <property type="match status" value="1"/>
</dbReference>
<feature type="binding site" evidence="1">
    <location>
        <position position="23"/>
    </location>
    <ligand>
        <name>Zn(2+)</name>
        <dbReference type="ChEBI" id="CHEBI:29105"/>
    </ligand>
</feature>
<keyword evidence="1" id="KW-0863">Zinc-finger</keyword>
<feature type="domain" description="ZAD" evidence="2">
    <location>
        <begin position="21"/>
        <end position="89"/>
    </location>
</feature>
<feature type="binding site" evidence="1">
    <location>
        <position position="62"/>
    </location>
    <ligand>
        <name>Zn(2+)</name>
        <dbReference type="ChEBI" id="CHEBI:29105"/>
    </ligand>
</feature>
<protein>
    <submittedName>
        <fullName evidence="3">(apollo) hypothetical protein</fullName>
    </submittedName>
</protein>
<evidence type="ECO:0000313" key="3">
    <source>
        <dbReference type="EMBL" id="CAG5024757.1"/>
    </source>
</evidence>
<keyword evidence="4" id="KW-1185">Reference proteome</keyword>
<evidence type="ECO:0000313" key="4">
    <source>
        <dbReference type="Proteomes" id="UP000691718"/>
    </source>
</evidence>
<dbReference type="OrthoDB" id="654211at2759"/>
<organism evidence="3 4">
    <name type="scientific">Parnassius apollo</name>
    <name type="common">Apollo butterfly</name>
    <name type="synonym">Papilio apollo</name>
    <dbReference type="NCBI Taxonomy" id="110799"/>
    <lineage>
        <taxon>Eukaryota</taxon>
        <taxon>Metazoa</taxon>
        <taxon>Ecdysozoa</taxon>
        <taxon>Arthropoda</taxon>
        <taxon>Hexapoda</taxon>
        <taxon>Insecta</taxon>
        <taxon>Pterygota</taxon>
        <taxon>Neoptera</taxon>
        <taxon>Endopterygota</taxon>
        <taxon>Lepidoptera</taxon>
        <taxon>Glossata</taxon>
        <taxon>Ditrysia</taxon>
        <taxon>Papilionoidea</taxon>
        <taxon>Papilionidae</taxon>
        <taxon>Parnassiinae</taxon>
        <taxon>Parnassini</taxon>
        <taxon>Parnassius</taxon>
        <taxon>Parnassius</taxon>
    </lineage>
</organism>
<evidence type="ECO:0000259" key="2">
    <source>
        <dbReference type="PROSITE" id="PS51915"/>
    </source>
</evidence>